<dbReference type="Proteomes" id="UP000053372">
    <property type="component" value="Unassembled WGS sequence"/>
</dbReference>
<dbReference type="Pfam" id="PF08239">
    <property type="entry name" value="SH3_3"/>
    <property type="match status" value="1"/>
</dbReference>
<sequence>MNGQEVALSGTGVLRTNSQTENRVNIRLGPSLSDGIITQGRDGDKVEIFSKSQPAGDTYTWYQIKFGSGANDIGWVREDVIRVNLNSNPNPSDTDTRLRFKTDSKTVRVYEEDGQVYMNVYDNRSQVTDPNGIAVARIPQIYRDDESISYIAHQDRFAYYVRFIPFGEIDFIISDRNNGNVRTQEQGFSASGTEYQR</sequence>
<reference evidence="2 4" key="1">
    <citation type="journal article" date="2015" name="Genome Announc.">
        <title>Draft Genome of the Euendolithic (true boring) Cyanobacterium Mastigocoleus testarum strain BC008.</title>
        <authorList>
            <person name="Guida B.S."/>
            <person name="Garcia-Pichel F."/>
        </authorList>
    </citation>
    <scope>NUCLEOTIDE SEQUENCE [LARGE SCALE GENOMIC DNA]</scope>
    <source>
        <strain evidence="2 4">BC008</strain>
    </source>
</reference>
<dbReference type="RefSeq" id="WP_058183362.1">
    <property type="nucleotide sequence ID" value="NZ_LMTZ01000033.1"/>
</dbReference>
<protein>
    <recommendedName>
        <fullName evidence="1">SH3b domain-containing protein</fullName>
    </recommendedName>
</protein>
<dbReference type="OrthoDB" id="509591at2"/>
<dbReference type="EMBL" id="LMTZ01000033">
    <property type="protein sequence ID" value="KST69190.1"/>
    <property type="molecule type" value="Genomic_DNA"/>
</dbReference>
<name>A0A0V7ZXM4_9CYAN</name>
<gene>
    <name evidence="2" type="ORF">BC008_03000</name>
    <name evidence="3" type="ORF">BC008_03100</name>
</gene>
<evidence type="ECO:0000313" key="4">
    <source>
        <dbReference type="Proteomes" id="UP000053372"/>
    </source>
</evidence>
<proteinExistence type="predicted"/>
<evidence type="ECO:0000259" key="1">
    <source>
        <dbReference type="Pfam" id="PF08239"/>
    </source>
</evidence>
<feature type="domain" description="SH3b" evidence="1">
    <location>
        <begin position="23"/>
        <end position="79"/>
    </location>
</feature>
<dbReference type="Gene3D" id="2.30.30.40">
    <property type="entry name" value="SH3 Domains"/>
    <property type="match status" value="1"/>
</dbReference>
<evidence type="ECO:0000313" key="3">
    <source>
        <dbReference type="EMBL" id="KST69190.1"/>
    </source>
</evidence>
<organism evidence="2 4">
    <name type="scientific">Mastigocoleus testarum BC008</name>
    <dbReference type="NCBI Taxonomy" id="371196"/>
    <lineage>
        <taxon>Bacteria</taxon>
        <taxon>Bacillati</taxon>
        <taxon>Cyanobacteriota</taxon>
        <taxon>Cyanophyceae</taxon>
        <taxon>Nostocales</taxon>
        <taxon>Hapalosiphonaceae</taxon>
        <taxon>Mastigocoleus</taxon>
    </lineage>
</organism>
<dbReference type="AlphaFoldDB" id="A0A0V7ZXM4"/>
<keyword evidence="4" id="KW-1185">Reference proteome</keyword>
<evidence type="ECO:0000313" key="2">
    <source>
        <dbReference type="EMBL" id="KST69170.1"/>
    </source>
</evidence>
<accession>A0A0V7ZXM4</accession>
<dbReference type="EMBL" id="LMTZ01000034">
    <property type="protein sequence ID" value="KST69170.1"/>
    <property type="molecule type" value="Genomic_DNA"/>
</dbReference>
<comment type="caution">
    <text evidence="2">The sequence shown here is derived from an EMBL/GenBank/DDBJ whole genome shotgun (WGS) entry which is preliminary data.</text>
</comment>
<dbReference type="InterPro" id="IPR003646">
    <property type="entry name" value="SH3-like_bac-type"/>
</dbReference>